<dbReference type="AlphaFoldDB" id="A0A2U3DCX4"/>
<dbReference type="Pfam" id="PF08666">
    <property type="entry name" value="SAF"/>
    <property type="match status" value="1"/>
</dbReference>
<keyword evidence="6" id="KW-1185">Reference proteome</keyword>
<keyword evidence="2" id="KW-1133">Transmembrane helix</keyword>
<dbReference type="CDD" id="cd11614">
    <property type="entry name" value="SAF_CpaB_FlgA_like"/>
    <property type="match status" value="1"/>
</dbReference>
<dbReference type="InterPro" id="IPR013974">
    <property type="entry name" value="SAF"/>
</dbReference>
<dbReference type="Proteomes" id="UP000245380">
    <property type="component" value="Unassembled WGS sequence"/>
</dbReference>
<keyword evidence="2" id="KW-0812">Transmembrane</keyword>
<sequence length="237" mass="24969">MTFLRVNRWLIIGVFLITIAAFLSVQYIHSTVNQAIDKRHQSTLQIFVANHAIAAYSPVTAAMVTAIRLPPSAVPPGAYTSVTNLAGAWTTEPIAAGIPIVSSEVFFPSTANVLAARINAHDMAVDVPLTADAAVDGLIMPGDQIALFLNITQGNHRVLEDFMNHVTVLAVNGSMVPASSSTVGKNLSLILALSPTETEKLLLATESGGLVAALESPNTVAKQPSPYTSSEMDTPIP</sequence>
<keyword evidence="2" id="KW-0472">Membrane</keyword>
<dbReference type="NCBIfam" id="TIGR03177">
    <property type="entry name" value="pilus_cpaB"/>
    <property type="match status" value="1"/>
</dbReference>
<protein>
    <submittedName>
        <fullName evidence="5">Flp pilus assembly protein CpaB</fullName>
    </submittedName>
</protein>
<comment type="caution">
    <text evidence="5">The sequence shown here is derived from an EMBL/GenBank/DDBJ whole genome shotgun (WGS) entry which is preliminary data.</text>
</comment>
<dbReference type="InterPro" id="IPR031571">
    <property type="entry name" value="RcpC_dom"/>
</dbReference>
<reference evidence="5 6" key="1">
    <citation type="submission" date="2016-11" db="EMBL/GenBank/DDBJ databases">
        <title>Comparative genomics of Acidibacillus ferroxidans species.</title>
        <authorList>
            <person name="Oliveira G."/>
            <person name="Nunes G."/>
            <person name="Oliveira R."/>
            <person name="Araujo F."/>
            <person name="Salim A."/>
            <person name="Scholte L."/>
            <person name="Morais D."/>
            <person name="Nancucheo I."/>
            <person name="Johnson D.B."/>
            <person name="Grail B."/>
            <person name="Bittencourt J."/>
            <person name="Valadares R."/>
        </authorList>
    </citation>
    <scope>NUCLEOTIDE SEQUENCE [LARGE SCALE GENOMIC DNA]</scope>
    <source>
        <strain evidence="5 6">Y002</strain>
    </source>
</reference>
<organism evidence="5 6">
    <name type="scientific">Sulfoacidibacillus thermotolerans</name>
    <name type="common">Acidibacillus sulfuroxidans</name>
    <dbReference type="NCBI Taxonomy" id="1765684"/>
    <lineage>
        <taxon>Bacteria</taxon>
        <taxon>Bacillati</taxon>
        <taxon>Bacillota</taxon>
        <taxon>Bacilli</taxon>
        <taxon>Bacillales</taxon>
        <taxon>Alicyclobacillaceae</taxon>
        <taxon>Sulfoacidibacillus</taxon>
    </lineage>
</organism>
<feature type="domain" description="SAF" evidence="3">
    <location>
        <begin position="47"/>
        <end position="102"/>
    </location>
</feature>
<accession>A0A2U3DCX4</accession>
<evidence type="ECO:0000259" key="4">
    <source>
        <dbReference type="Pfam" id="PF16976"/>
    </source>
</evidence>
<evidence type="ECO:0000256" key="1">
    <source>
        <dbReference type="SAM" id="MobiDB-lite"/>
    </source>
</evidence>
<evidence type="ECO:0000313" key="6">
    <source>
        <dbReference type="Proteomes" id="UP000245380"/>
    </source>
</evidence>
<gene>
    <name evidence="5" type="ORF">BM613_00290</name>
</gene>
<dbReference type="EMBL" id="MPDK01000001">
    <property type="protein sequence ID" value="PWI59095.1"/>
    <property type="molecule type" value="Genomic_DNA"/>
</dbReference>
<feature type="transmembrane region" description="Helical" evidence="2">
    <location>
        <begin position="9"/>
        <end position="29"/>
    </location>
</feature>
<proteinExistence type="predicted"/>
<evidence type="ECO:0000259" key="3">
    <source>
        <dbReference type="Pfam" id="PF08666"/>
    </source>
</evidence>
<evidence type="ECO:0000313" key="5">
    <source>
        <dbReference type="EMBL" id="PWI59095.1"/>
    </source>
</evidence>
<dbReference type="Pfam" id="PF16976">
    <property type="entry name" value="RcpC"/>
    <property type="match status" value="1"/>
</dbReference>
<feature type="domain" description="Flp pilus assembly protein RcpC/CpaB" evidence="4">
    <location>
        <begin position="114"/>
        <end position="214"/>
    </location>
</feature>
<dbReference type="InterPro" id="IPR017592">
    <property type="entry name" value="Pilus_assmbl_Flp-typ_CpaB"/>
</dbReference>
<feature type="region of interest" description="Disordered" evidence="1">
    <location>
        <begin position="216"/>
        <end position="237"/>
    </location>
</feature>
<name>A0A2U3DCX4_SULT2</name>
<evidence type="ECO:0000256" key="2">
    <source>
        <dbReference type="SAM" id="Phobius"/>
    </source>
</evidence>
<dbReference type="OrthoDB" id="2080743at2"/>